<dbReference type="EMBL" id="JAACFV010000096">
    <property type="protein sequence ID" value="KAF7506009.1"/>
    <property type="molecule type" value="Genomic_DNA"/>
</dbReference>
<proteinExistence type="predicted"/>
<sequence length="53" mass="6139">MDGVNIFNMKIHAVLEELHKNGLDRFRFPRGVSSMIAAYKHSDISHLWQADNQ</sequence>
<evidence type="ECO:0000313" key="1">
    <source>
        <dbReference type="EMBL" id="KAF7506009.1"/>
    </source>
</evidence>
<keyword evidence="2" id="KW-1185">Reference proteome</keyword>
<accession>A0A8H7ADD6</accession>
<comment type="caution">
    <text evidence="1">The sequence shown here is derived from an EMBL/GenBank/DDBJ whole genome shotgun (WGS) entry which is preliminary data.</text>
</comment>
<gene>
    <name evidence="1" type="ORF">GJ744_012356</name>
</gene>
<organism evidence="1 2">
    <name type="scientific">Endocarpon pusillum</name>
    <dbReference type="NCBI Taxonomy" id="364733"/>
    <lineage>
        <taxon>Eukaryota</taxon>
        <taxon>Fungi</taxon>
        <taxon>Dikarya</taxon>
        <taxon>Ascomycota</taxon>
        <taxon>Pezizomycotina</taxon>
        <taxon>Eurotiomycetes</taxon>
        <taxon>Chaetothyriomycetidae</taxon>
        <taxon>Verrucariales</taxon>
        <taxon>Verrucariaceae</taxon>
        <taxon>Endocarpon</taxon>
    </lineage>
</organism>
<reference evidence="1" key="1">
    <citation type="submission" date="2020-02" db="EMBL/GenBank/DDBJ databases">
        <authorList>
            <person name="Palmer J.M."/>
        </authorList>
    </citation>
    <scope>NUCLEOTIDE SEQUENCE</scope>
    <source>
        <strain evidence="1">EPUS1.4</strain>
        <tissue evidence="1">Thallus</tissue>
    </source>
</reference>
<protein>
    <submittedName>
        <fullName evidence="1">Uncharacterized protein</fullName>
    </submittedName>
</protein>
<name>A0A8H7ADD6_9EURO</name>
<dbReference type="Proteomes" id="UP000606974">
    <property type="component" value="Unassembled WGS sequence"/>
</dbReference>
<evidence type="ECO:0000313" key="2">
    <source>
        <dbReference type="Proteomes" id="UP000606974"/>
    </source>
</evidence>
<dbReference type="AlphaFoldDB" id="A0A8H7ADD6"/>